<keyword evidence="2" id="KW-1133">Transmembrane helix</keyword>
<name>A0A9D1UU64_9MICC</name>
<accession>A0A9D1UU64</accession>
<feature type="region of interest" description="Disordered" evidence="1">
    <location>
        <begin position="329"/>
        <end position="348"/>
    </location>
</feature>
<dbReference type="PANTHER" id="PTHR35797">
    <property type="entry name" value="PROTEASE-RELATED"/>
    <property type="match status" value="1"/>
</dbReference>
<dbReference type="PANTHER" id="PTHR35797:SF1">
    <property type="entry name" value="PROTEASE"/>
    <property type="match status" value="1"/>
</dbReference>
<feature type="domain" description="CAAX prenyl protease 2/Lysostaphin resistance protein A-like" evidence="3">
    <location>
        <begin position="174"/>
        <end position="275"/>
    </location>
</feature>
<reference evidence="4" key="1">
    <citation type="journal article" date="2021" name="PeerJ">
        <title>Extensive microbial diversity within the chicken gut microbiome revealed by metagenomics and culture.</title>
        <authorList>
            <person name="Gilroy R."/>
            <person name="Ravi A."/>
            <person name="Getino M."/>
            <person name="Pursley I."/>
            <person name="Horton D.L."/>
            <person name="Alikhan N.F."/>
            <person name="Baker D."/>
            <person name="Gharbi K."/>
            <person name="Hall N."/>
            <person name="Watson M."/>
            <person name="Adriaenssens E.M."/>
            <person name="Foster-Nyarko E."/>
            <person name="Jarju S."/>
            <person name="Secka A."/>
            <person name="Antonio M."/>
            <person name="Oren A."/>
            <person name="Chaudhuri R.R."/>
            <person name="La Ragione R."/>
            <person name="Hildebrand F."/>
            <person name="Pallen M.J."/>
        </authorList>
    </citation>
    <scope>NUCLEOTIDE SEQUENCE</scope>
    <source>
        <strain evidence="4">ChiHejej3B27-3195</strain>
    </source>
</reference>
<reference evidence="4" key="2">
    <citation type="submission" date="2021-04" db="EMBL/GenBank/DDBJ databases">
        <authorList>
            <person name="Gilroy R."/>
        </authorList>
    </citation>
    <scope>NUCLEOTIDE SEQUENCE</scope>
    <source>
        <strain evidence="4">ChiHejej3B27-3195</strain>
    </source>
</reference>
<feature type="transmembrane region" description="Helical" evidence="2">
    <location>
        <begin position="21"/>
        <end position="46"/>
    </location>
</feature>
<dbReference type="GO" id="GO:0080120">
    <property type="term" value="P:CAAX-box protein maturation"/>
    <property type="evidence" value="ECO:0007669"/>
    <property type="project" value="UniProtKB-ARBA"/>
</dbReference>
<feature type="transmembrane region" description="Helical" evidence="2">
    <location>
        <begin position="299"/>
        <end position="321"/>
    </location>
</feature>
<keyword evidence="2" id="KW-0472">Membrane</keyword>
<keyword evidence="4" id="KW-0645">Protease</keyword>
<sequence>MTAHEHAAATADRSERHEHATVPWTPVTVFIIVSFGLAWLVTLPLYLQDSQESGYASLFSILTVAMMFTPALGTLVVVFLLRTPRVGRMRFLGIWPLRPAKRVVSFTAAMLLLPALLVAAGLAMAAGFGWLHLDLQNFSGYQQLIEGQGGELGSAASAMPPAEVLALIQIVSIPLIGLINVLTLAILGEEIAWRGWLLPALRPLGIWPALLLSGMLWGLWHAPIILLGYNFDRTDVWGVLLMTVGCVIWGILFGWLRLRTGSLWPAVVAHGVFNAAGSTLLVTLPAADHSPNMALVNPLGVSGWIVAGLVVLVLLVVGQFAREPDLAAKRAKPAQGQSPAQVTPSGGE</sequence>
<evidence type="ECO:0000256" key="1">
    <source>
        <dbReference type="SAM" id="MobiDB-lite"/>
    </source>
</evidence>
<feature type="transmembrane region" description="Helical" evidence="2">
    <location>
        <begin position="103"/>
        <end position="131"/>
    </location>
</feature>
<feature type="transmembrane region" description="Helical" evidence="2">
    <location>
        <begin position="263"/>
        <end position="287"/>
    </location>
</feature>
<dbReference type="GO" id="GO:0004175">
    <property type="term" value="F:endopeptidase activity"/>
    <property type="evidence" value="ECO:0007669"/>
    <property type="project" value="UniProtKB-ARBA"/>
</dbReference>
<feature type="transmembrane region" description="Helical" evidence="2">
    <location>
        <begin position="209"/>
        <end position="231"/>
    </location>
</feature>
<keyword evidence="4" id="KW-0378">Hydrolase</keyword>
<feature type="transmembrane region" description="Helical" evidence="2">
    <location>
        <begin position="237"/>
        <end position="256"/>
    </location>
</feature>
<dbReference type="Pfam" id="PF02517">
    <property type="entry name" value="Rce1-like"/>
    <property type="match status" value="1"/>
</dbReference>
<dbReference type="InterPro" id="IPR042150">
    <property type="entry name" value="MmRce1-like"/>
</dbReference>
<evidence type="ECO:0000256" key="2">
    <source>
        <dbReference type="SAM" id="Phobius"/>
    </source>
</evidence>
<evidence type="ECO:0000259" key="3">
    <source>
        <dbReference type="Pfam" id="PF02517"/>
    </source>
</evidence>
<organism evidence="4 5">
    <name type="scientific">Candidatus Nesterenkonia stercoripullorum</name>
    <dbReference type="NCBI Taxonomy" id="2838701"/>
    <lineage>
        <taxon>Bacteria</taxon>
        <taxon>Bacillati</taxon>
        <taxon>Actinomycetota</taxon>
        <taxon>Actinomycetes</taxon>
        <taxon>Micrococcales</taxon>
        <taxon>Micrococcaceae</taxon>
        <taxon>Nesterenkonia</taxon>
    </lineage>
</organism>
<protein>
    <submittedName>
        <fullName evidence="4">CPBP family intramembrane metalloprotease</fullName>
    </submittedName>
</protein>
<proteinExistence type="predicted"/>
<gene>
    <name evidence="4" type="ORF">H9871_10195</name>
</gene>
<evidence type="ECO:0000313" key="4">
    <source>
        <dbReference type="EMBL" id="HIX00500.1"/>
    </source>
</evidence>
<keyword evidence="4" id="KW-0482">Metalloprotease</keyword>
<feature type="transmembrane region" description="Helical" evidence="2">
    <location>
        <begin position="58"/>
        <end position="82"/>
    </location>
</feature>
<keyword evidence="2" id="KW-0812">Transmembrane</keyword>
<feature type="transmembrane region" description="Helical" evidence="2">
    <location>
        <begin position="164"/>
        <end position="188"/>
    </location>
</feature>
<feature type="compositionally biased region" description="Polar residues" evidence="1">
    <location>
        <begin position="335"/>
        <end position="348"/>
    </location>
</feature>
<evidence type="ECO:0000313" key="5">
    <source>
        <dbReference type="Proteomes" id="UP000824151"/>
    </source>
</evidence>
<dbReference type="EMBL" id="DXGD01000377">
    <property type="protein sequence ID" value="HIX00500.1"/>
    <property type="molecule type" value="Genomic_DNA"/>
</dbReference>
<dbReference type="GO" id="GO:0008237">
    <property type="term" value="F:metallopeptidase activity"/>
    <property type="evidence" value="ECO:0007669"/>
    <property type="project" value="UniProtKB-KW"/>
</dbReference>
<comment type="caution">
    <text evidence="4">The sequence shown here is derived from an EMBL/GenBank/DDBJ whole genome shotgun (WGS) entry which is preliminary data.</text>
</comment>
<dbReference type="Proteomes" id="UP000824151">
    <property type="component" value="Unassembled WGS sequence"/>
</dbReference>
<dbReference type="AlphaFoldDB" id="A0A9D1UU64"/>
<dbReference type="InterPro" id="IPR003675">
    <property type="entry name" value="Rce1/LyrA-like_dom"/>
</dbReference>